<name>A0A510K9P3_9FUSO</name>
<reference evidence="1 2" key="1">
    <citation type="submission" date="2019-07" db="EMBL/GenBank/DDBJ databases">
        <title>Complete Genome Sequence of Leptotrichia wadei Strain JMUB3933.</title>
        <authorList>
            <person name="Watanabe S."/>
            <person name="Cui L."/>
        </authorList>
    </citation>
    <scope>NUCLEOTIDE SEQUENCE [LARGE SCALE GENOMIC DNA]</scope>
    <source>
        <strain evidence="1 2">JMUB3933</strain>
    </source>
</reference>
<proteinExistence type="predicted"/>
<dbReference type="Proteomes" id="UP000321397">
    <property type="component" value="Chromosome"/>
</dbReference>
<dbReference type="AlphaFoldDB" id="A0A510K9P3"/>
<dbReference type="Gene3D" id="3.30.2220.30">
    <property type="match status" value="1"/>
</dbReference>
<dbReference type="InterPro" id="IPR038559">
    <property type="entry name" value="XkdN-like_sf"/>
</dbReference>
<dbReference type="Pfam" id="PF08890">
    <property type="entry name" value="Phage_TAC_5"/>
    <property type="match status" value="1"/>
</dbReference>
<gene>
    <name evidence="1" type="ORF">JMUB3933_1860</name>
</gene>
<dbReference type="RefSeq" id="WP_146961762.1">
    <property type="nucleotide sequence ID" value="NZ_AP019834.1"/>
</dbReference>
<organism evidence="1 2">
    <name type="scientific">Leptotrichia wadei</name>
    <dbReference type="NCBI Taxonomy" id="157687"/>
    <lineage>
        <taxon>Bacteria</taxon>
        <taxon>Fusobacteriati</taxon>
        <taxon>Fusobacteriota</taxon>
        <taxon>Fusobacteriia</taxon>
        <taxon>Fusobacteriales</taxon>
        <taxon>Leptotrichiaceae</taxon>
        <taxon>Leptotrichia</taxon>
    </lineage>
</organism>
<accession>A0A510K9P3</accession>
<evidence type="ECO:0000313" key="2">
    <source>
        <dbReference type="Proteomes" id="UP000321397"/>
    </source>
</evidence>
<dbReference type="EMBL" id="AP019834">
    <property type="protein sequence ID" value="BBM48344.1"/>
    <property type="molecule type" value="Genomic_DNA"/>
</dbReference>
<dbReference type="InterPro" id="IPR014986">
    <property type="entry name" value="XkdN-like"/>
</dbReference>
<sequence>MKDLKFFLKQNTIPVENQEVEISKRFKDDQGNFVKFEIKPISNEMDDILRKQNTRQVKKAKGVFVPETDTQGYYMDLVLKSLVYPDLNDKELQDSWGVMDSKELINAMLLPGEYSSLLQEVQKINGWDINIEDIKEEAKN</sequence>
<evidence type="ECO:0000313" key="1">
    <source>
        <dbReference type="EMBL" id="BBM48344.1"/>
    </source>
</evidence>
<protein>
    <submittedName>
        <fullName evidence="1">XkdN-like protein</fullName>
    </submittedName>
</protein>